<dbReference type="CDD" id="cd17515">
    <property type="entry name" value="RMtype1_S_MjaORF132P_Sau1132ORF3780P-TRD1-CR1_like"/>
    <property type="match status" value="1"/>
</dbReference>
<gene>
    <name evidence="5" type="ORF">RM529_14315</name>
</gene>
<evidence type="ECO:0000313" key="5">
    <source>
        <dbReference type="EMBL" id="MDT0651325.1"/>
    </source>
</evidence>
<keyword evidence="5" id="KW-0540">Nuclease</keyword>
<keyword evidence="3" id="KW-0238">DNA-binding</keyword>
<comment type="similarity">
    <text evidence="1">Belongs to the type-I restriction system S methylase family.</text>
</comment>
<dbReference type="InterPro" id="IPR052021">
    <property type="entry name" value="Type-I_RS_S_subunit"/>
</dbReference>
<dbReference type="Gene3D" id="1.10.287.1120">
    <property type="entry name" value="Bipartite methylase S protein"/>
    <property type="match status" value="1"/>
</dbReference>
<proteinExistence type="inferred from homology"/>
<evidence type="ECO:0000256" key="2">
    <source>
        <dbReference type="ARBA" id="ARBA00022747"/>
    </source>
</evidence>
<name>A0ABU3CZK8_9FLAO</name>
<dbReference type="InterPro" id="IPR000055">
    <property type="entry name" value="Restrct_endonuc_typeI_TRD"/>
</dbReference>
<dbReference type="EMBL" id="JAVRHP010000101">
    <property type="protein sequence ID" value="MDT0651325.1"/>
    <property type="molecule type" value="Genomic_DNA"/>
</dbReference>
<dbReference type="InterPro" id="IPR044946">
    <property type="entry name" value="Restrct_endonuc_typeI_TRD_sf"/>
</dbReference>
<dbReference type="GO" id="GO:0004519">
    <property type="term" value="F:endonuclease activity"/>
    <property type="evidence" value="ECO:0007669"/>
    <property type="project" value="UniProtKB-KW"/>
</dbReference>
<dbReference type="PANTHER" id="PTHR30408:SF12">
    <property type="entry name" value="TYPE I RESTRICTION ENZYME MJAVIII SPECIFICITY SUBUNIT"/>
    <property type="match status" value="1"/>
</dbReference>
<evidence type="ECO:0000259" key="4">
    <source>
        <dbReference type="Pfam" id="PF01420"/>
    </source>
</evidence>
<keyword evidence="5" id="KW-0378">Hydrolase</keyword>
<dbReference type="Proteomes" id="UP001248819">
    <property type="component" value="Unassembled WGS sequence"/>
</dbReference>
<dbReference type="GO" id="GO:0016787">
    <property type="term" value="F:hydrolase activity"/>
    <property type="evidence" value="ECO:0007669"/>
    <property type="project" value="UniProtKB-KW"/>
</dbReference>
<keyword evidence="2" id="KW-0680">Restriction system</keyword>
<dbReference type="Gene3D" id="3.90.220.20">
    <property type="entry name" value="DNA methylase specificity domains"/>
    <property type="match status" value="2"/>
</dbReference>
<dbReference type="SUPFAM" id="SSF116734">
    <property type="entry name" value="DNA methylase specificity domain"/>
    <property type="match status" value="2"/>
</dbReference>
<feature type="domain" description="Type I restriction modification DNA specificity" evidence="4">
    <location>
        <begin position="277"/>
        <end position="391"/>
    </location>
</feature>
<dbReference type="PANTHER" id="PTHR30408">
    <property type="entry name" value="TYPE-1 RESTRICTION ENZYME ECOKI SPECIFICITY PROTEIN"/>
    <property type="match status" value="1"/>
</dbReference>
<evidence type="ECO:0000256" key="1">
    <source>
        <dbReference type="ARBA" id="ARBA00010923"/>
    </source>
</evidence>
<dbReference type="Pfam" id="PF01420">
    <property type="entry name" value="Methylase_S"/>
    <property type="match status" value="2"/>
</dbReference>
<keyword evidence="5" id="KW-0255">Endonuclease</keyword>
<dbReference type="EC" id="3.1.21.-" evidence="5"/>
<keyword evidence="6" id="KW-1185">Reference proteome</keyword>
<organism evidence="5 6">
    <name type="scientific">Autumnicola edwardsiae</name>
    <dbReference type="NCBI Taxonomy" id="3075594"/>
    <lineage>
        <taxon>Bacteria</taxon>
        <taxon>Pseudomonadati</taxon>
        <taxon>Bacteroidota</taxon>
        <taxon>Flavobacteriia</taxon>
        <taxon>Flavobacteriales</taxon>
        <taxon>Flavobacteriaceae</taxon>
        <taxon>Autumnicola</taxon>
    </lineage>
</organism>
<protein>
    <submittedName>
        <fullName evidence="5">Restriction endonuclease subunit S</fullName>
        <ecNumber evidence="5">3.1.21.-</ecNumber>
    </submittedName>
</protein>
<feature type="domain" description="Type I restriction modification DNA specificity" evidence="4">
    <location>
        <begin position="4"/>
        <end position="168"/>
    </location>
</feature>
<accession>A0ABU3CZK8</accession>
<reference evidence="5 6" key="1">
    <citation type="submission" date="2023-09" db="EMBL/GenBank/DDBJ databases">
        <authorList>
            <person name="Rey-Velasco X."/>
        </authorList>
    </citation>
    <scope>NUCLEOTIDE SEQUENCE [LARGE SCALE GENOMIC DNA]</scope>
    <source>
        <strain evidence="5 6">F297</strain>
    </source>
</reference>
<evidence type="ECO:0000256" key="3">
    <source>
        <dbReference type="ARBA" id="ARBA00023125"/>
    </source>
</evidence>
<evidence type="ECO:0000313" key="6">
    <source>
        <dbReference type="Proteomes" id="UP001248819"/>
    </source>
</evidence>
<comment type="caution">
    <text evidence="5">The sequence shown here is derived from an EMBL/GenBank/DDBJ whole genome shotgun (WGS) entry which is preliminary data.</text>
</comment>
<sequence>MRDSWTEVKLGAVCTTFAGGTPSRSNPSFYNGDIPWISSGEVNQATITKTSEHITEKALKLSSAKWIPENAVLMAMYGATAGQVSKLKIRATSNQAVLALIPRKDDNDFIYHQLKLRKEKILFFAQGSGQPNLSKNLIDSTLIPLPPLPHQRKIAKILNTIDAVIEKTEAAIAKYKALKQGMMQDLFTRGIDPQTGKLRPSQKDAPELYKETELGWIPKEWMITNLENSANLITDGAHFSPVPQEDGLPIGNVKDMTSYGFNYEKCTKIKKEVFRELKRQNCSPIKDDVLLSKDGTIGKVILFSGSRDIVLLSSIAIIRPSKKVNPEYLSFVLQSGYFDLELYKLVSGSALKRITLRDIKKMRMPFPQNLEEQFEISKKLNRIMSLIHKEQTNLSKHQSLKKGLMQDLLTGKVEVEV</sequence>
<dbReference type="RefSeq" id="WP_051935780.1">
    <property type="nucleotide sequence ID" value="NZ_JAVRHP010000101.1"/>
</dbReference>